<evidence type="ECO:0000313" key="2">
    <source>
        <dbReference type="Proteomes" id="UP000266634"/>
    </source>
</evidence>
<keyword evidence="1" id="KW-0808">Transferase</keyword>
<protein>
    <submittedName>
        <fullName evidence="1">Thiamine-phosphate kinase</fullName>
    </submittedName>
</protein>
<gene>
    <name evidence="1" type="ORF">DZF93_21055</name>
</gene>
<accession>A0A399NTX7</accession>
<keyword evidence="1" id="KW-0418">Kinase</keyword>
<proteinExistence type="predicted"/>
<dbReference type="Gene3D" id="3.90.650.10">
    <property type="entry name" value="PurM-like C-terminal domain"/>
    <property type="match status" value="1"/>
</dbReference>
<dbReference type="AlphaFoldDB" id="A0A399NTX7"/>
<name>A0A399NTX7_9MICO</name>
<evidence type="ECO:0000313" key="1">
    <source>
        <dbReference type="EMBL" id="RII96086.1"/>
    </source>
</evidence>
<feature type="non-terminal residue" evidence="1">
    <location>
        <position position="1"/>
    </location>
</feature>
<dbReference type="Proteomes" id="UP000266634">
    <property type="component" value="Unassembled WGS sequence"/>
</dbReference>
<sequence>LDLVLTGGEDHALVAAFPAGAPLPGPFRPIGVVAAPTADGPAVTVDGATYAGPRTALGGWDPYADWDGAR</sequence>
<dbReference type="EMBL" id="QWEA01001825">
    <property type="protein sequence ID" value="RII96086.1"/>
    <property type="molecule type" value="Genomic_DNA"/>
</dbReference>
<dbReference type="GO" id="GO:0016301">
    <property type="term" value="F:kinase activity"/>
    <property type="evidence" value="ECO:0007669"/>
    <property type="project" value="UniProtKB-KW"/>
</dbReference>
<comment type="caution">
    <text evidence="1">The sequence shown here is derived from an EMBL/GenBank/DDBJ whole genome shotgun (WGS) entry which is preliminary data.</text>
</comment>
<reference evidence="1 2" key="1">
    <citation type="submission" date="2018-08" db="EMBL/GenBank/DDBJ databases">
        <title>Genome Sequence of Clavibacter michiganensis Subspecies type strains, and the Atypical Peach-Colored Strains Isolated from Tomato.</title>
        <authorList>
            <person name="Osdaghi E."/>
            <person name="Portier P."/>
            <person name="Briand M."/>
            <person name="Jacques M.-A."/>
        </authorList>
    </citation>
    <scope>NUCLEOTIDE SEQUENCE [LARGE SCALE GENOMIC DNA]</scope>
    <source>
        <strain evidence="1 2">CFBP 6488</strain>
    </source>
</reference>
<dbReference type="InterPro" id="IPR036676">
    <property type="entry name" value="PurM-like_C_sf"/>
</dbReference>
<organism evidence="1 2">
    <name type="scientific">Clavibacter michiganensis subsp. insidiosus</name>
    <dbReference type="NCBI Taxonomy" id="33014"/>
    <lineage>
        <taxon>Bacteria</taxon>
        <taxon>Bacillati</taxon>
        <taxon>Actinomycetota</taxon>
        <taxon>Actinomycetes</taxon>
        <taxon>Micrococcales</taxon>
        <taxon>Microbacteriaceae</taxon>
        <taxon>Clavibacter</taxon>
    </lineage>
</organism>